<dbReference type="EMBL" id="LXQA010074887">
    <property type="protein sequence ID" value="MCI10064.1"/>
    <property type="molecule type" value="Genomic_DNA"/>
</dbReference>
<dbReference type="Proteomes" id="UP000265520">
    <property type="component" value="Unassembled WGS sequence"/>
</dbReference>
<comment type="caution">
    <text evidence="4">The sequence shown here is derived from an EMBL/GenBank/DDBJ whole genome shotgun (WGS) entry which is preliminary data.</text>
</comment>
<keyword evidence="5" id="KW-1185">Reference proteome</keyword>
<evidence type="ECO:0000256" key="1">
    <source>
        <dbReference type="ARBA" id="ARBA00022723"/>
    </source>
</evidence>
<dbReference type="Gene3D" id="2.60.120.330">
    <property type="entry name" value="B-lactam Antibiotic, Isopenicillin N Synthase, Chain"/>
    <property type="match status" value="1"/>
</dbReference>
<evidence type="ECO:0000259" key="3">
    <source>
        <dbReference type="Pfam" id="PF14226"/>
    </source>
</evidence>
<keyword evidence="2" id="KW-0408">Iron</keyword>
<sequence length="93" mass="10452">MEEKNNTSGTSLLVPSVQELAKGNISTVPTRYIQSQHEELVINEDDHSILEIPIIDMKKLLSSEYGSSELSKLHLACKDWGFFQVSSARNCRD</sequence>
<dbReference type="GO" id="GO:0046872">
    <property type="term" value="F:metal ion binding"/>
    <property type="evidence" value="ECO:0007669"/>
    <property type="project" value="UniProtKB-KW"/>
</dbReference>
<name>A0A392PE55_9FABA</name>
<dbReference type="SUPFAM" id="SSF51197">
    <property type="entry name" value="Clavaminate synthase-like"/>
    <property type="match status" value="1"/>
</dbReference>
<dbReference type="AlphaFoldDB" id="A0A392PE55"/>
<evidence type="ECO:0000256" key="2">
    <source>
        <dbReference type="ARBA" id="ARBA00023004"/>
    </source>
</evidence>
<keyword evidence="1" id="KW-0479">Metal-binding</keyword>
<feature type="domain" description="Non-haem dioxygenase N-terminal" evidence="3">
    <location>
        <begin position="52"/>
        <end position="86"/>
    </location>
</feature>
<proteinExistence type="predicted"/>
<reference evidence="4 5" key="1">
    <citation type="journal article" date="2018" name="Front. Plant Sci.">
        <title>Red Clover (Trifolium pratense) and Zigzag Clover (T. medium) - A Picture of Genomic Similarities and Differences.</title>
        <authorList>
            <person name="Dluhosova J."/>
            <person name="Istvanek J."/>
            <person name="Nedelnik J."/>
            <person name="Repkova J."/>
        </authorList>
    </citation>
    <scope>NUCLEOTIDE SEQUENCE [LARGE SCALE GENOMIC DNA]</scope>
    <source>
        <strain evidence="5">cv. 10/8</strain>
        <tissue evidence="4">Leaf</tissue>
    </source>
</reference>
<evidence type="ECO:0000313" key="5">
    <source>
        <dbReference type="Proteomes" id="UP000265520"/>
    </source>
</evidence>
<accession>A0A392PE55</accession>
<evidence type="ECO:0000313" key="4">
    <source>
        <dbReference type="EMBL" id="MCI10064.1"/>
    </source>
</evidence>
<protein>
    <submittedName>
        <fullName evidence="4">Protein SRG1-like</fullName>
    </submittedName>
</protein>
<dbReference type="Pfam" id="PF14226">
    <property type="entry name" value="DIOX_N"/>
    <property type="match status" value="1"/>
</dbReference>
<dbReference type="InterPro" id="IPR027443">
    <property type="entry name" value="IPNS-like_sf"/>
</dbReference>
<dbReference type="InterPro" id="IPR026992">
    <property type="entry name" value="DIOX_N"/>
</dbReference>
<organism evidence="4 5">
    <name type="scientific">Trifolium medium</name>
    <dbReference type="NCBI Taxonomy" id="97028"/>
    <lineage>
        <taxon>Eukaryota</taxon>
        <taxon>Viridiplantae</taxon>
        <taxon>Streptophyta</taxon>
        <taxon>Embryophyta</taxon>
        <taxon>Tracheophyta</taxon>
        <taxon>Spermatophyta</taxon>
        <taxon>Magnoliopsida</taxon>
        <taxon>eudicotyledons</taxon>
        <taxon>Gunneridae</taxon>
        <taxon>Pentapetalae</taxon>
        <taxon>rosids</taxon>
        <taxon>fabids</taxon>
        <taxon>Fabales</taxon>
        <taxon>Fabaceae</taxon>
        <taxon>Papilionoideae</taxon>
        <taxon>50 kb inversion clade</taxon>
        <taxon>NPAAA clade</taxon>
        <taxon>Hologalegina</taxon>
        <taxon>IRL clade</taxon>
        <taxon>Trifolieae</taxon>
        <taxon>Trifolium</taxon>
    </lineage>
</organism>